<feature type="compositionally biased region" description="Polar residues" evidence="1">
    <location>
        <begin position="347"/>
        <end position="357"/>
    </location>
</feature>
<feature type="signal peptide" evidence="3">
    <location>
        <begin position="1"/>
        <end position="28"/>
    </location>
</feature>
<keyword evidence="5" id="KW-1185">Reference proteome</keyword>
<evidence type="ECO:0000256" key="1">
    <source>
        <dbReference type="SAM" id="MobiDB-lite"/>
    </source>
</evidence>
<dbReference type="OrthoDB" id="3265715at2759"/>
<dbReference type="EMBL" id="JAACJP010000067">
    <property type="protein sequence ID" value="KAF5367361.1"/>
    <property type="molecule type" value="Genomic_DNA"/>
</dbReference>
<organism evidence="4 5">
    <name type="scientific">Tricholomella constricta</name>
    <dbReference type="NCBI Taxonomy" id="117010"/>
    <lineage>
        <taxon>Eukaryota</taxon>
        <taxon>Fungi</taxon>
        <taxon>Dikarya</taxon>
        <taxon>Basidiomycota</taxon>
        <taxon>Agaricomycotina</taxon>
        <taxon>Agaricomycetes</taxon>
        <taxon>Agaricomycetidae</taxon>
        <taxon>Agaricales</taxon>
        <taxon>Tricholomatineae</taxon>
        <taxon>Lyophyllaceae</taxon>
        <taxon>Tricholomella</taxon>
    </lineage>
</organism>
<keyword evidence="2" id="KW-1133">Transmembrane helix</keyword>
<gene>
    <name evidence="4" type="ORF">D9615_010273</name>
</gene>
<reference evidence="4 5" key="1">
    <citation type="journal article" date="2020" name="ISME J.">
        <title>Uncovering the hidden diversity of litter-decomposition mechanisms in mushroom-forming fungi.</title>
        <authorList>
            <person name="Floudas D."/>
            <person name="Bentzer J."/>
            <person name="Ahren D."/>
            <person name="Johansson T."/>
            <person name="Persson P."/>
            <person name="Tunlid A."/>
        </authorList>
    </citation>
    <scope>NUCLEOTIDE SEQUENCE [LARGE SCALE GENOMIC DNA]</scope>
    <source>
        <strain evidence="4 5">CBS 661.87</strain>
    </source>
</reference>
<keyword evidence="2" id="KW-0472">Membrane</keyword>
<comment type="caution">
    <text evidence="4">The sequence shown here is derived from an EMBL/GenBank/DDBJ whole genome shotgun (WGS) entry which is preliminary data.</text>
</comment>
<feature type="transmembrane region" description="Helical" evidence="2">
    <location>
        <begin position="266"/>
        <end position="289"/>
    </location>
</feature>
<protein>
    <recommendedName>
        <fullName evidence="6">Transmembrane protein</fullName>
    </recommendedName>
</protein>
<dbReference type="AlphaFoldDB" id="A0A8H5GMA4"/>
<feature type="compositionally biased region" description="Polar residues" evidence="1">
    <location>
        <begin position="307"/>
        <end position="316"/>
    </location>
</feature>
<name>A0A8H5GMA4_9AGAR</name>
<feature type="chain" id="PRO_5034558280" description="Transmembrane protein" evidence="3">
    <location>
        <begin position="29"/>
        <end position="422"/>
    </location>
</feature>
<evidence type="ECO:0000313" key="5">
    <source>
        <dbReference type="Proteomes" id="UP000565441"/>
    </source>
</evidence>
<feature type="region of interest" description="Disordered" evidence="1">
    <location>
        <begin position="89"/>
        <end position="119"/>
    </location>
</feature>
<evidence type="ECO:0000313" key="4">
    <source>
        <dbReference type="EMBL" id="KAF5367361.1"/>
    </source>
</evidence>
<sequence>MKSWHSSLFPRLQMIAFFYFWGVQLSRGDEMNVTMDDTDPSIRYEPPESWHASSTVCLECLNPDLRNAYLGTYHDGTHVLSTDKDEVKEAVENESNHKGNPRSKQPRRHSRATRLDADDPGFVDKNVTAEFQFTGPTVQHLDLQRANSSPLGIPLVDTFPTAMNLTFNLDNHTHANYIHQGSDVASGYLPGVNVFSKTKLSDTSHVLRVDVHPGSVFLFDYLVYTQTQQSAANSNLSDHVTPLAHNLPVPSETVSASTKRHNVGTFAGAVGGSVGVLAILSLGLAFSIIKRRRNYERRECLSRHQNRATLHTSGSGDSPPMIGPSPFVPRFFPGTQVSSDPPPYDESLQSPGSTPSAVESDASHPDTPVMTLVSSAAVPASYSAHLQVARQDTSYADVPPASLPPPLDDLLSPIPSFRLAIA</sequence>
<proteinExistence type="predicted"/>
<keyword evidence="2" id="KW-0812">Transmembrane</keyword>
<evidence type="ECO:0008006" key="6">
    <source>
        <dbReference type="Google" id="ProtNLM"/>
    </source>
</evidence>
<keyword evidence="3" id="KW-0732">Signal</keyword>
<evidence type="ECO:0000256" key="2">
    <source>
        <dbReference type="SAM" id="Phobius"/>
    </source>
</evidence>
<feature type="compositionally biased region" description="Basic residues" evidence="1">
    <location>
        <begin position="99"/>
        <end position="112"/>
    </location>
</feature>
<accession>A0A8H5GMA4</accession>
<feature type="region of interest" description="Disordered" evidence="1">
    <location>
        <begin position="306"/>
        <end position="368"/>
    </location>
</feature>
<evidence type="ECO:0000256" key="3">
    <source>
        <dbReference type="SAM" id="SignalP"/>
    </source>
</evidence>
<dbReference type="Proteomes" id="UP000565441">
    <property type="component" value="Unassembled WGS sequence"/>
</dbReference>